<dbReference type="RefSeq" id="YP_009197933.1">
    <property type="nucleotide sequence ID" value="NC_028787.1"/>
</dbReference>
<proteinExistence type="predicted"/>
<evidence type="ECO:0000313" key="1">
    <source>
        <dbReference type="EMBL" id="ALG96856.1"/>
    </source>
</evidence>
<dbReference type="Proteomes" id="UP000202152">
    <property type="component" value="Segment"/>
</dbReference>
<accession>A0A0N9P4L3</accession>
<organism evidence="1 2">
    <name type="scientific">Acidianus bottle-shaped virus 3 strain ABV3</name>
    <dbReference type="NCBI Taxonomy" id="1732174"/>
    <lineage>
        <taxon>Viruses</taxon>
        <taxon>Viruses incertae sedis</taxon>
        <taxon>Ampullaviridae</taxon>
        <taxon>Bottigliavirus</taxon>
        <taxon>Bottigliavirus krisuvikense</taxon>
        <taxon>Bottigliavirus ABV3</taxon>
    </lineage>
</organism>
<dbReference type="EMBL" id="KP282674">
    <property type="protein sequence ID" value="ALG96856.1"/>
    <property type="molecule type" value="Genomic_DNA"/>
</dbReference>
<evidence type="ECO:0000313" key="2">
    <source>
        <dbReference type="Proteomes" id="UP000202152"/>
    </source>
</evidence>
<dbReference type="GeneID" id="26625134"/>
<dbReference type="KEGG" id="vg:26625134"/>
<name>A0A0N9P4L3_9VIRU</name>
<dbReference type="OrthoDB" id="17149at10239"/>
<sequence length="169" mass="18879">MARHHKKSKADLVQVTPDATLHYVEGILTGAQDYISGILEGASLYNSWVEVEQGLEGKRIGEYKPDALRNFLENLKKVNPTLYNQAMANPTEFVKANLPEIVKNTNYQRLANTDAIMIEAGRQYRDMYPSLLKSKNVQSGMAFLQNYAPMGAVSMAKLNDILKSAVKVE</sequence>
<keyword evidence="2" id="KW-1185">Reference proteome</keyword>
<reference evidence="1 2" key="1">
    <citation type="journal article" date="2015" name="Environ. Microbiol.">
        <title>Novel viral genomes identified from six metagenomes reveal wide distribution of archaeal viruses and high viral diversity in terrestrial hot springs.</title>
        <authorList>
            <person name="Gudbergsdottir S.R."/>
            <person name="Menzel P."/>
            <person name="Krogh A."/>
            <person name="Young M."/>
            <person name="Peng X."/>
        </authorList>
    </citation>
    <scope>NUCLEOTIDE SEQUENCE [LARGE SCALE GENOMIC DNA]</scope>
    <source>
        <strain evidence="1 2">ABV3</strain>
    </source>
</reference>
<protein>
    <submittedName>
        <fullName evidence="1">Uncharacterized protein</fullName>
    </submittedName>
</protein>